<dbReference type="GeneID" id="32305895"/>
<evidence type="ECO:0000256" key="12">
    <source>
        <dbReference type="ARBA" id="ARBA00023086"/>
    </source>
</evidence>
<dbReference type="GO" id="GO:0044220">
    <property type="term" value="C:host cell perinuclear region of cytoplasm"/>
    <property type="evidence" value="ECO:0007669"/>
    <property type="project" value="UniProtKB-SubCell"/>
</dbReference>
<evidence type="ECO:0000256" key="3">
    <source>
        <dbReference type="ARBA" id="ARBA00007687"/>
    </source>
</evidence>
<evidence type="ECO:0000256" key="10">
    <source>
        <dbReference type="ARBA" id="ARBA00022884"/>
    </source>
</evidence>
<evidence type="ECO:0000256" key="11">
    <source>
        <dbReference type="ARBA" id="ARBA00023054"/>
    </source>
</evidence>
<reference evidence="18 19" key="1">
    <citation type="journal article" date="2013" name="Infect. Genet. Evol.">
        <title>Complete genome sequence and molecular phylogeny of a newfound hantavirus harbored by the Doucet's musk shrew (Crocidura douceti) in Guinea.</title>
        <authorList>
            <person name="Gu S.H."/>
            <person name="Nicolas V."/>
            <person name="Lalis A."/>
            <person name="Sathirapongsasuti N."/>
            <person name="Yanagihara R."/>
        </authorList>
    </citation>
    <scope>NUCLEOTIDE SEQUENCE [LARGE SCALE GENOMIC DNA]</scope>
    <source>
        <strain evidence="18 19">VN1512</strain>
    </source>
</reference>
<evidence type="ECO:0000256" key="15">
    <source>
        <dbReference type="ARBA" id="ARBA00033344"/>
    </source>
</evidence>
<evidence type="ECO:0000313" key="18">
    <source>
        <dbReference type="EMBL" id="AGW23847.1"/>
    </source>
</evidence>
<keyword evidence="11" id="KW-0175">Coiled coil</keyword>
<dbReference type="OrthoDB" id="2640at10239"/>
<dbReference type="EMBL" id="KC631782">
    <property type="protein sequence ID" value="AGW23847.1"/>
    <property type="molecule type" value="Viral_cRNA"/>
</dbReference>
<feature type="compositionally biased region" description="Basic and acidic residues" evidence="17">
    <location>
        <begin position="27"/>
        <end position="41"/>
    </location>
</feature>
<keyword evidence="8" id="KW-1040">Host Golgi apparatus</keyword>
<evidence type="ECO:0000256" key="2">
    <source>
        <dbReference type="ARBA" id="ARBA00004407"/>
    </source>
</evidence>
<comment type="subcellular location">
    <subcellularLocation>
        <location evidence="16">Host Golgi apparatus</location>
        <location evidence="16">Host cis-Golgi network</location>
    </subcellularLocation>
    <subcellularLocation>
        <location evidence="2">Host cytoplasm</location>
        <location evidence="2">Host perinuclear region</location>
    </subcellularLocation>
    <subcellularLocation>
        <location evidence="1">Virion</location>
    </subcellularLocation>
</comment>
<keyword evidence="7" id="KW-0378">Hydrolase</keyword>
<keyword evidence="5" id="KW-0540">Nuclease</keyword>
<protein>
    <recommendedName>
        <fullName evidence="4">Nucleoprotein</fullName>
    </recommendedName>
    <alternativeName>
        <fullName evidence="15">Nucleocapsid protein</fullName>
    </alternativeName>
</protein>
<name>U5L324_9VIRU</name>
<evidence type="ECO:0000256" key="6">
    <source>
        <dbReference type="ARBA" id="ARBA00022759"/>
    </source>
</evidence>
<keyword evidence="13" id="KW-0143">Chaperone</keyword>
<dbReference type="GO" id="GO:0019013">
    <property type="term" value="C:viral nucleocapsid"/>
    <property type="evidence" value="ECO:0007669"/>
    <property type="project" value="UniProtKB-KW"/>
</dbReference>
<keyword evidence="19" id="KW-1185">Reference proteome</keyword>
<dbReference type="InterPro" id="IPR002214">
    <property type="entry name" value="Hanta_nucleocap"/>
</dbReference>
<evidence type="ECO:0000256" key="14">
    <source>
        <dbReference type="ARBA" id="ARBA00023200"/>
    </source>
</evidence>
<comment type="similarity">
    <text evidence="3">Belongs to the hantavirus nucleocapsid protein family.</text>
</comment>
<sequence length="431" mass="48489">MNKMSTMEDIQRDLQSQESQLTIASQKLKDAEDQYRKDPDEVNKVSVLQRQADVKNIQDKVNQLKQLLADRAQTGTMSQAARDPTGMEPDDYMGQKSMLRYGNTMDLNPIDLEGPSGQTADWIALITYLTGFIEVILLKGLYILTTRGRETVKDNKGTRIRLKDDSSFTEVGSIRKPKHLYISLPSAQSSMRADELTPGRFRTLVCGLLPAQIKQRNMISPVMGVIGFPTIAKNWEERIENFMEEDCPFLKPAIAGPMAPPHANSDFFKERQDALKCMETPESTAIKNIIQGKSFTVCDCIESPSAVWVFAGAPDRCPPTCLYVAGMAELGAFFSILQDMRNTIIASKTVGTAEEKLKKKSSFYQSYLRRTQSMGIQLDQRIIILYMVSWGKEAVDHFHLGDEMDPELRATAQILIDQKVKEISNQEPLKL</sequence>
<evidence type="ECO:0000256" key="16">
    <source>
        <dbReference type="ARBA" id="ARBA00033737"/>
    </source>
</evidence>
<dbReference type="GO" id="GO:0003723">
    <property type="term" value="F:RNA binding"/>
    <property type="evidence" value="ECO:0007669"/>
    <property type="project" value="UniProtKB-KW"/>
</dbReference>
<evidence type="ECO:0000256" key="7">
    <source>
        <dbReference type="ARBA" id="ARBA00022801"/>
    </source>
</evidence>
<dbReference type="GO" id="GO:0004519">
    <property type="term" value="F:endonuclease activity"/>
    <property type="evidence" value="ECO:0007669"/>
    <property type="project" value="UniProtKB-KW"/>
</dbReference>
<keyword evidence="14" id="KW-1035">Host cytoplasm</keyword>
<dbReference type="Pfam" id="PF00846">
    <property type="entry name" value="Hanta_nucleocap"/>
    <property type="match status" value="1"/>
</dbReference>
<dbReference type="Proteomes" id="UP000124611">
    <property type="component" value="Genome"/>
</dbReference>
<dbReference type="KEGG" id="vg:32305895"/>
<accession>U5L324</accession>
<dbReference type="RefSeq" id="YP_009361851.1">
    <property type="nucleotide sequence ID" value="NC_034405.1"/>
</dbReference>
<dbReference type="GO" id="GO:0044177">
    <property type="term" value="C:host cell Golgi apparatus"/>
    <property type="evidence" value="ECO:0007669"/>
    <property type="project" value="UniProtKB-SubCell"/>
</dbReference>
<evidence type="ECO:0000256" key="1">
    <source>
        <dbReference type="ARBA" id="ARBA00004328"/>
    </source>
</evidence>
<evidence type="ECO:0000256" key="4">
    <source>
        <dbReference type="ARBA" id="ARBA00014389"/>
    </source>
</evidence>
<feature type="compositionally biased region" description="Polar residues" evidence="17">
    <location>
        <begin position="13"/>
        <end position="25"/>
    </location>
</feature>
<evidence type="ECO:0000256" key="8">
    <source>
        <dbReference type="ARBA" id="ARBA00022812"/>
    </source>
</evidence>
<keyword evidence="9" id="KW-0946">Virion</keyword>
<keyword evidence="12 18" id="KW-0543">Viral nucleoprotein</keyword>
<organism evidence="18 19">
    <name type="scientific">Bowe virus</name>
    <dbReference type="NCBI Taxonomy" id="1400425"/>
    <lineage>
        <taxon>Viruses</taxon>
        <taxon>Riboviria</taxon>
        <taxon>Orthornavirae</taxon>
        <taxon>Negarnaviricota</taxon>
        <taxon>Polyploviricotina</taxon>
        <taxon>Bunyaviricetes</taxon>
        <taxon>Elliovirales</taxon>
        <taxon>Hantaviridae</taxon>
        <taxon>Mammantavirinae</taxon>
        <taxon>Orthohantavirus</taxon>
        <taxon>Orthohantavirus boweense</taxon>
    </lineage>
</organism>
<evidence type="ECO:0000313" key="19">
    <source>
        <dbReference type="Proteomes" id="UP000124611"/>
    </source>
</evidence>
<evidence type="ECO:0000256" key="9">
    <source>
        <dbReference type="ARBA" id="ARBA00022844"/>
    </source>
</evidence>
<dbReference type="GO" id="GO:0016787">
    <property type="term" value="F:hydrolase activity"/>
    <property type="evidence" value="ECO:0007669"/>
    <property type="project" value="UniProtKB-KW"/>
</dbReference>
<evidence type="ECO:0000256" key="17">
    <source>
        <dbReference type="SAM" id="MobiDB-lite"/>
    </source>
</evidence>
<dbReference type="Gene3D" id="1.20.58.90">
    <property type="match status" value="1"/>
</dbReference>
<keyword evidence="6" id="KW-0255">Endonuclease</keyword>
<proteinExistence type="inferred from homology"/>
<evidence type="ECO:0000256" key="13">
    <source>
        <dbReference type="ARBA" id="ARBA00023186"/>
    </source>
</evidence>
<feature type="region of interest" description="Disordered" evidence="17">
    <location>
        <begin position="1"/>
        <end position="41"/>
    </location>
</feature>
<evidence type="ECO:0000256" key="5">
    <source>
        <dbReference type="ARBA" id="ARBA00022722"/>
    </source>
</evidence>
<keyword evidence="10" id="KW-0694">RNA-binding</keyword>